<evidence type="ECO:0000256" key="8">
    <source>
        <dbReference type="ARBA" id="ARBA00022842"/>
    </source>
</evidence>
<dbReference type="Gene3D" id="3.40.50.1000">
    <property type="entry name" value="HAD superfamily/HAD-like"/>
    <property type="match status" value="1"/>
</dbReference>
<dbReference type="GO" id="GO:0005737">
    <property type="term" value="C:cytoplasm"/>
    <property type="evidence" value="ECO:0007669"/>
    <property type="project" value="TreeGrafter"/>
</dbReference>
<evidence type="ECO:0000313" key="16">
    <source>
        <dbReference type="Proteomes" id="UP000285624"/>
    </source>
</evidence>
<comment type="similarity">
    <text evidence="3">Belongs to the HAD-like hydrolase superfamily. SerB family.</text>
</comment>
<name>A0A421F173_9STRA</name>
<comment type="pathway">
    <text evidence="2">Amino-acid biosynthesis; L-serine biosynthesis; L-serine from 3-phospho-D-glycerate: step 3/3.</text>
</comment>
<dbReference type="GO" id="GO:0036424">
    <property type="term" value="F:L-phosphoserine phosphatase activity"/>
    <property type="evidence" value="ECO:0007669"/>
    <property type="project" value="InterPro"/>
</dbReference>
<dbReference type="NCBIfam" id="TIGR00338">
    <property type="entry name" value="serB"/>
    <property type="match status" value="1"/>
</dbReference>
<reference evidence="16 17" key="2">
    <citation type="submission" date="2018-07" db="EMBL/GenBank/DDBJ databases">
        <title>Genome sequencing of oomycete isolates from Chile give support for New Zealand origin for Phytophthora kernoviae and make available the first Nothophytophthora sp. genome.</title>
        <authorList>
            <person name="Studholme D.J."/>
            <person name="Sanfuentes E."/>
            <person name="Panda P."/>
            <person name="Hill R."/>
            <person name="Sambles C."/>
            <person name="Grant M."/>
            <person name="Williams N.M."/>
            <person name="Mcdougal R.L."/>
        </authorList>
    </citation>
    <scope>NUCLEOTIDE SEQUENCE [LARGE SCALE GENOMIC DNA]</scope>
    <source>
        <strain evidence="14">Chile2</strain>
        <strain evidence="15">Chile4</strain>
    </source>
</reference>
<evidence type="ECO:0000256" key="3">
    <source>
        <dbReference type="ARBA" id="ARBA00009184"/>
    </source>
</evidence>
<sequence length="246" mass="26843">MGGYKPTGENRSRSYLVQRFSSQSKTESVGDIWRSVGAVCFDVDSTVCTEEGIDVLAEHCGAGTAVKEWTTKAMNGGVKFEDALAARLDIIKPSKKDIQDCLKKHPPQFTPGVKKLMATLHEKGIAVFLVSGGFRLMIEPVAKEVNVPLTNIYANTIYFDEHGNYNGFDDAELTSRDGGKAKAIDVIKRIHGYEKIAMVGDGVTDLQARPPADIFVGFGGIVSRDVVKQGADLFVTDFEHLTKLLQ</sequence>
<dbReference type="InterPro" id="IPR023214">
    <property type="entry name" value="HAD_sf"/>
</dbReference>
<dbReference type="InterPro" id="IPR036412">
    <property type="entry name" value="HAD-like_sf"/>
</dbReference>
<dbReference type="EC" id="3.1.3.3" evidence="4"/>
<protein>
    <recommendedName>
        <fullName evidence="4">phosphoserine phosphatase</fullName>
        <ecNumber evidence="4">3.1.3.3</ecNumber>
    </recommendedName>
    <alternativeName>
        <fullName evidence="10">O-phosphoserine phosphohydrolase</fullName>
    </alternativeName>
</protein>
<dbReference type="Pfam" id="PF00702">
    <property type="entry name" value="Hydrolase"/>
    <property type="match status" value="1"/>
</dbReference>
<dbReference type="Gene3D" id="1.10.150.210">
    <property type="entry name" value="Phosphoserine phosphatase, domain 2"/>
    <property type="match status" value="1"/>
</dbReference>
<dbReference type="Proteomes" id="UP000792063">
    <property type="component" value="Unassembled WGS sequence"/>
</dbReference>
<reference evidence="12" key="1">
    <citation type="journal article" date="2015" name="Genom Data">
        <title>Genome sequences of six Phytophthora species associated with forests in New Zealand.</title>
        <authorList>
            <person name="Studholme D.J."/>
            <person name="McDougal R.L."/>
            <person name="Sambles C."/>
            <person name="Hansen E."/>
            <person name="Hardy G."/>
            <person name="Grant M."/>
            <person name="Ganley R.J."/>
            <person name="Williams N.M."/>
        </authorList>
    </citation>
    <scope>NUCLEOTIDE SEQUENCE</scope>
    <source>
        <strain evidence="12">NZFS 2646</strain>
        <strain evidence="13">NZFS 3630</strain>
    </source>
</reference>
<dbReference type="PANTHER" id="PTHR43344">
    <property type="entry name" value="PHOSPHOSERINE PHOSPHATASE"/>
    <property type="match status" value="1"/>
</dbReference>
<evidence type="ECO:0000256" key="9">
    <source>
        <dbReference type="ARBA" id="ARBA00023299"/>
    </source>
</evidence>
<dbReference type="CDD" id="cd04309">
    <property type="entry name" value="HAD_PSP_eu"/>
    <property type="match status" value="1"/>
</dbReference>
<dbReference type="Proteomes" id="UP000785171">
    <property type="component" value="Unassembled WGS sequence"/>
</dbReference>
<dbReference type="FunFam" id="1.10.150.210:FF:000003">
    <property type="entry name" value="Phosphoserine phosphatase SerB"/>
    <property type="match status" value="1"/>
</dbReference>
<keyword evidence="8" id="KW-0460">Magnesium</keyword>
<reference evidence="12" key="3">
    <citation type="submission" date="2020-06" db="EMBL/GenBank/DDBJ databases">
        <authorList>
            <person name="Studholme D.J."/>
        </authorList>
    </citation>
    <scope>NUCLEOTIDE SEQUENCE</scope>
    <source>
        <strain evidence="12">NZFS 2646</strain>
        <strain evidence="13">NZFS 3630</strain>
    </source>
</reference>
<evidence type="ECO:0000256" key="6">
    <source>
        <dbReference type="ARBA" id="ARBA00022723"/>
    </source>
</evidence>
<dbReference type="InterPro" id="IPR004469">
    <property type="entry name" value="PSP"/>
</dbReference>
<comment type="cofactor">
    <cofactor evidence="1">
        <name>Mg(2+)</name>
        <dbReference type="ChEBI" id="CHEBI:18420"/>
    </cofactor>
</comment>
<feature type="active site" description="Nucleophile" evidence="11">
    <location>
        <position position="42"/>
    </location>
</feature>
<dbReference type="Proteomes" id="UP000285883">
    <property type="component" value="Unassembled WGS sequence"/>
</dbReference>
<evidence type="ECO:0000256" key="4">
    <source>
        <dbReference type="ARBA" id="ARBA00012640"/>
    </source>
</evidence>
<dbReference type="SUPFAM" id="SSF56784">
    <property type="entry name" value="HAD-like"/>
    <property type="match status" value="1"/>
</dbReference>
<comment type="caution">
    <text evidence="14">The sequence shown here is derived from an EMBL/GenBank/DDBJ whole genome shotgun (WGS) entry which is preliminary data.</text>
</comment>
<dbReference type="FunFam" id="3.40.50.1000:FF:000158">
    <property type="entry name" value="Phosphoserine phosphatase SerB"/>
    <property type="match status" value="1"/>
</dbReference>
<dbReference type="GO" id="GO:0006564">
    <property type="term" value="P:L-serine biosynthetic process"/>
    <property type="evidence" value="ECO:0007669"/>
    <property type="project" value="UniProtKB-KW"/>
</dbReference>
<keyword evidence="9" id="KW-0718">Serine biosynthesis</keyword>
<evidence type="ECO:0000256" key="5">
    <source>
        <dbReference type="ARBA" id="ARBA00022605"/>
    </source>
</evidence>
<keyword evidence="5" id="KW-0028">Amino-acid biosynthesis</keyword>
<evidence type="ECO:0000256" key="10">
    <source>
        <dbReference type="ARBA" id="ARBA00031693"/>
    </source>
</evidence>
<feature type="active site" description="Proton donor" evidence="11">
    <location>
        <position position="44"/>
    </location>
</feature>
<evidence type="ECO:0000256" key="7">
    <source>
        <dbReference type="ARBA" id="ARBA00022801"/>
    </source>
</evidence>
<dbReference type="InterPro" id="IPR050582">
    <property type="entry name" value="HAD-like_SerB"/>
</dbReference>
<evidence type="ECO:0000256" key="2">
    <source>
        <dbReference type="ARBA" id="ARBA00005135"/>
    </source>
</evidence>
<evidence type="ECO:0000256" key="11">
    <source>
        <dbReference type="PIRSR" id="PIRSR604469-1"/>
    </source>
</evidence>
<dbReference type="PANTHER" id="PTHR43344:SF2">
    <property type="entry name" value="PHOSPHOSERINE PHOSPHATASE"/>
    <property type="match status" value="1"/>
</dbReference>
<evidence type="ECO:0000313" key="17">
    <source>
        <dbReference type="Proteomes" id="UP000285883"/>
    </source>
</evidence>
<dbReference type="Proteomes" id="UP000285624">
    <property type="component" value="Unassembled WGS sequence"/>
</dbReference>
<dbReference type="GO" id="GO:0000287">
    <property type="term" value="F:magnesium ion binding"/>
    <property type="evidence" value="ECO:0007669"/>
    <property type="project" value="TreeGrafter"/>
</dbReference>
<evidence type="ECO:0000313" key="13">
    <source>
        <dbReference type="EMBL" id="KAG2527977.1"/>
    </source>
</evidence>
<dbReference type="EMBL" id="MBDN02000091">
    <property type="protein sequence ID" value="RLN80998.1"/>
    <property type="molecule type" value="Genomic_DNA"/>
</dbReference>
<dbReference type="EMBL" id="JPWV03000072">
    <property type="protein sequence ID" value="KAG2526494.1"/>
    <property type="molecule type" value="Genomic_DNA"/>
</dbReference>
<dbReference type="EMBL" id="MAYM02001572">
    <property type="protein sequence ID" value="RLN14616.1"/>
    <property type="molecule type" value="Genomic_DNA"/>
</dbReference>
<organism evidence="14 17">
    <name type="scientific">Phytophthora kernoviae</name>
    <dbReference type="NCBI Taxonomy" id="325452"/>
    <lineage>
        <taxon>Eukaryota</taxon>
        <taxon>Sar</taxon>
        <taxon>Stramenopiles</taxon>
        <taxon>Oomycota</taxon>
        <taxon>Peronosporomycetes</taxon>
        <taxon>Peronosporales</taxon>
        <taxon>Peronosporaceae</taxon>
        <taxon>Phytophthora</taxon>
    </lineage>
</organism>
<dbReference type="STRING" id="325452.A0A421F173"/>
<dbReference type="EMBL" id="JPWU03000068">
    <property type="protein sequence ID" value="KAG2527977.1"/>
    <property type="molecule type" value="Genomic_DNA"/>
</dbReference>
<keyword evidence="16" id="KW-1185">Reference proteome</keyword>
<dbReference type="NCBIfam" id="TIGR01488">
    <property type="entry name" value="HAD-SF-IB"/>
    <property type="match status" value="1"/>
</dbReference>
<evidence type="ECO:0000313" key="15">
    <source>
        <dbReference type="EMBL" id="RLN80998.1"/>
    </source>
</evidence>
<evidence type="ECO:0000313" key="14">
    <source>
        <dbReference type="EMBL" id="RLN14616.1"/>
    </source>
</evidence>
<keyword evidence="6" id="KW-0479">Metal-binding</keyword>
<gene>
    <name evidence="14" type="ORF">BBI17_004219</name>
    <name evidence="15" type="ORF">BBO99_00004077</name>
    <name evidence="12" type="ORF">JM16_002861</name>
    <name evidence="13" type="ORF">JM18_003420</name>
</gene>
<accession>A0A421F173</accession>
<evidence type="ECO:0000313" key="12">
    <source>
        <dbReference type="EMBL" id="KAG2526494.1"/>
    </source>
</evidence>
<dbReference type="AlphaFoldDB" id="A0A421F173"/>
<proteinExistence type="inferred from homology"/>
<keyword evidence="7" id="KW-0378">Hydrolase</keyword>
<dbReference type="UniPathway" id="UPA00135">
    <property type="reaction ID" value="UER00198"/>
</dbReference>
<evidence type="ECO:0000256" key="1">
    <source>
        <dbReference type="ARBA" id="ARBA00001946"/>
    </source>
</evidence>